<feature type="transmembrane region" description="Helical" evidence="10">
    <location>
        <begin position="325"/>
        <end position="346"/>
    </location>
</feature>
<dbReference type="GO" id="GO:0030148">
    <property type="term" value="P:sphingolipid biosynthetic process"/>
    <property type="evidence" value="ECO:0007669"/>
    <property type="project" value="TreeGrafter"/>
</dbReference>
<dbReference type="GO" id="GO:0019367">
    <property type="term" value="P:fatty acid elongation, saturated fatty acid"/>
    <property type="evidence" value="ECO:0007669"/>
    <property type="project" value="TreeGrafter"/>
</dbReference>
<keyword evidence="3 10" id="KW-0808">Transferase</keyword>
<accession>A0AA43QMM0</accession>
<evidence type="ECO:0000313" key="13">
    <source>
        <dbReference type="Proteomes" id="UP001161017"/>
    </source>
</evidence>
<dbReference type="InterPro" id="IPR002076">
    <property type="entry name" value="ELO_fam"/>
</dbReference>
<dbReference type="AlphaFoldDB" id="A0AA43QMM0"/>
<comment type="similarity">
    <text evidence="10">Belongs to the ELO family.</text>
</comment>
<keyword evidence="2 10" id="KW-0444">Lipid biosynthesis</keyword>
<dbReference type="PANTHER" id="PTHR11157:SF169">
    <property type="entry name" value="ELONGATION OF FATTY ACIDS PROTEIN"/>
    <property type="match status" value="1"/>
</dbReference>
<protein>
    <recommendedName>
        <fullName evidence="10">Elongation of fatty acids protein</fullName>
        <ecNumber evidence="10">2.3.1.-</ecNumber>
    </recommendedName>
</protein>
<dbReference type="Pfam" id="PF01151">
    <property type="entry name" value="ELO"/>
    <property type="match status" value="1"/>
</dbReference>
<feature type="region of interest" description="Disordered" evidence="11">
    <location>
        <begin position="417"/>
        <end position="553"/>
    </location>
</feature>
<feature type="compositionally biased region" description="Basic and acidic residues" evidence="11">
    <location>
        <begin position="424"/>
        <end position="441"/>
    </location>
</feature>
<evidence type="ECO:0000256" key="5">
    <source>
        <dbReference type="ARBA" id="ARBA00022832"/>
    </source>
</evidence>
<feature type="compositionally biased region" description="Basic and acidic residues" evidence="11">
    <location>
        <begin position="510"/>
        <end position="519"/>
    </location>
</feature>
<comment type="caution">
    <text evidence="12">The sequence shown here is derived from an EMBL/GenBank/DDBJ whole genome shotgun (WGS) entry which is preliminary data.</text>
</comment>
<sequence>MLHVAWPITIALVYSITVTRVNRINADRNHKPWPVSRTTAFYVVVVAHNVLLALYSAWTFAGMIRAIRHSWPGFKNDHGLAGVADALCKLHGPRGTGSAATYSTSSSSWQISDITMQLEGGIPDSTDVGRIWNEGLSYYGWIFYLSKFYEVFDTAIILTKGKETSFLQTYHHTGAMFAMWAGIRYMSPPIWMFTCVNSFVHIIMITQIIFGISYAAAHLFVAYDVPYYATYRVMNNLSTALPSVAATATSAFSSMSASADFAGWLKKAALRAAGEEGLAENVRNHNGQPFGIDAIRSMQSEKSQEELIYKLSMTKTHCLDTSGEVFAILLNFLYLAPLTYLFIDFFRQGFIKGSRTDPQKNKAEVAKHSADQAVKDVKKEIEEAMSDEQGSSAEPPEDLKVKLESAKEDARKAAVDLGNAAKQKSKDARESVQSDLEDLRNRAKQGATNAKAKAKDQDATPDAPAQSQQKQEGSDETASQVAGGDDSKAPEGHDGKAPEGAEGKQYQAAEGKDSIKQEGADSADPSAYEVNPDLPKTSDEKKAEAEMQPNGLS</sequence>
<dbReference type="EC" id="2.3.1.-" evidence="10"/>
<comment type="catalytic activity">
    <reaction evidence="10">
        <text>an acyl-CoA + malonyl-CoA + H(+) = a 3-oxoacyl-CoA + CO2 + CoA</text>
        <dbReference type="Rhea" id="RHEA:50252"/>
        <dbReference type="ChEBI" id="CHEBI:15378"/>
        <dbReference type="ChEBI" id="CHEBI:16526"/>
        <dbReference type="ChEBI" id="CHEBI:57287"/>
        <dbReference type="ChEBI" id="CHEBI:57384"/>
        <dbReference type="ChEBI" id="CHEBI:58342"/>
        <dbReference type="ChEBI" id="CHEBI:90726"/>
    </reaction>
    <physiologicalReaction direction="left-to-right" evidence="10">
        <dbReference type="Rhea" id="RHEA:50253"/>
    </physiologicalReaction>
</comment>
<evidence type="ECO:0000313" key="12">
    <source>
        <dbReference type="EMBL" id="MDI1487766.1"/>
    </source>
</evidence>
<keyword evidence="9 10" id="KW-0275">Fatty acid biosynthesis</keyword>
<evidence type="ECO:0000256" key="8">
    <source>
        <dbReference type="ARBA" id="ARBA00023136"/>
    </source>
</evidence>
<dbReference type="PANTHER" id="PTHR11157">
    <property type="entry name" value="FATTY ACID ACYL TRANSFERASE-RELATED"/>
    <property type="match status" value="1"/>
</dbReference>
<keyword evidence="8 10" id="KW-0472">Membrane</keyword>
<evidence type="ECO:0000256" key="7">
    <source>
        <dbReference type="ARBA" id="ARBA00023098"/>
    </source>
</evidence>
<evidence type="ECO:0000256" key="9">
    <source>
        <dbReference type="ARBA" id="ARBA00023160"/>
    </source>
</evidence>
<dbReference type="GO" id="GO:0005789">
    <property type="term" value="C:endoplasmic reticulum membrane"/>
    <property type="evidence" value="ECO:0007669"/>
    <property type="project" value="TreeGrafter"/>
</dbReference>
<dbReference type="EMBL" id="JAPUFD010000006">
    <property type="protein sequence ID" value="MDI1487766.1"/>
    <property type="molecule type" value="Genomic_DNA"/>
</dbReference>
<keyword evidence="4 10" id="KW-0812">Transmembrane</keyword>
<organism evidence="12 13">
    <name type="scientific">Ramalina farinacea</name>
    <dbReference type="NCBI Taxonomy" id="258253"/>
    <lineage>
        <taxon>Eukaryota</taxon>
        <taxon>Fungi</taxon>
        <taxon>Dikarya</taxon>
        <taxon>Ascomycota</taxon>
        <taxon>Pezizomycotina</taxon>
        <taxon>Lecanoromycetes</taxon>
        <taxon>OSLEUM clade</taxon>
        <taxon>Lecanoromycetidae</taxon>
        <taxon>Lecanorales</taxon>
        <taxon>Lecanorineae</taxon>
        <taxon>Ramalinaceae</taxon>
        <taxon>Ramalina</taxon>
    </lineage>
</organism>
<evidence type="ECO:0000256" key="1">
    <source>
        <dbReference type="ARBA" id="ARBA00004141"/>
    </source>
</evidence>
<dbReference type="GO" id="GO:0034626">
    <property type="term" value="P:fatty acid elongation, polyunsaturated fatty acid"/>
    <property type="evidence" value="ECO:0007669"/>
    <property type="project" value="TreeGrafter"/>
</dbReference>
<feature type="compositionally biased region" description="Basic and acidic residues" evidence="11">
    <location>
        <begin position="536"/>
        <end position="545"/>
    </location>
</feature>
<comment type="caution">
    <text evidence="10">Lacks conserved residue(s) required for the propagation of feature annotation.</text>
</comment>
<keyword evidence="5 10" id="KW-0276">Fatty acid metabolism</keyword>
<evidence type="ECO:0000256" key="3">
    <source>
        <dbReference type="ARBA" id="ARBA00022679"/>
    </source>
</evidence>
<evidence type="ECO:0000256" key="6">
    <source>
        <dbReference type="ARBA" id="ARBA00022989"/>
    </source>
</evidence>
<dbReference type="GO" id="GO:0009922">
    <property type="term" value="F:fatty acid elongase activity"/>
    <property type="evidence" value="ECO:0007669"/>
    <property type="project" value="InterPro"/>
</dbReference>
<evidence type="ECO:0000256" key="10">
    <source>
        <dbReference type="RuleBase" id="RU361115"/>
    </source>
</evidence>
<feature type="compositionally biased region" description="Polar residues" evidence="11">
    <location>
        <begin position="465"/>
        <end position="480"/>
    </location>
</feature>
<gene>
    <name evidence="12" type="ORF">OHK93_007038</name>
</gene>
<keyword evidence="6 10" id="KW-1133">Transmembrane helix</keyword>
<feature type="transmembrane region" description="Helical" evidence="10">
    <location>
        <begin position="190"/>
        <end position="217"/>
    </location>
</feature>
<dbReference type="GO" id="GO:0034625">
    <property type="term" value="P:fatty acid elongation, monounsaturated fatty acid"/>
    <property type="evidence" value="ECO:0007669"/>
    <property type="project" value="TreeGrafter"/>
</dbReference>
<evidence type="ECO:0000256" key="2">
    <source>
        <dbReference type="ARBA" id="ARBA00022516"/>
    </source>
</evidence>
<keyword evidence="7 10" id="KW-0443">Lipid metabolism</keyword>
<feature type="transmembrane region" description="Helical" evidence="10">
    <location>
        <begin position="39"/>
        <end position="61"/>
    </location>
</feature>
<reference evidence="12" key="1">
    <citation type="journal article" date="2023" name="Genome Biol. Evol.">
        <title>First Whole Genome Sequence and Flow Cytometry Genome Size Data for the Lichen-Forming Fungus Ramalina farinacea (Ascomycota).</title>
        <authorList>
            <person name="Llewellyn T."/>
            <person name="Mian S."/>
            <person name="Hill R."/>
            <person name="Leitch I.J."/>
            <person name="Gaya E."/>
        </authorList>
    </citation>
    <scope>NUCLEOTIDE SEQUENCE</scope>
    <source>
        <strain evidence="12">LIQ254RAFAR</strain>
    </source>
</reference>
<dbReference type="Proteomes" id="UP001161017">
    <property type="component" value="Unassembled WGS sequence"/>
</dbReference>
<proteinExistence type="inferred from homology"/>
<evidence type="ECO:0000256" key="4">
    <source>
        <dbReference type="ARBA" id="ARBA00022692"/>
    </source>
</evidence>
<keyword evidence="13" id="KW-1185">Reference proteome</keyword>
<dbReference type="GO" id="GO:0042761">
    <property type="term" value="P:very long-chain fatty acid biosynthetic process"/>
    <property type="evidence" value="ECO:0007669"/>
    <property type="project" value="TreeGrafter"/>
</dbReference>
<comment type="subcellular location">
    <subcellularLocation>
        <location evidence="1">Membrane</location>
        <topology evidence="1">Multi-pass membrane protein</topology>
    </subcellularLocation>
</comment>
<evidence type="ECO:0000256" key="11">
    <source>
        <dbReference type="SAM" id="MobiDB-lite"/>
    </source>
</evidence>
<name>A0AA43QMM0_9LECA</name>
<feature type="compositionally biased region" description="Basic and acidic residues" evidence="11">
    <location>
        <begin position="485"/>
        <end position="502"/>
    </location>
</feature>